<dbReference type="NCBIfam" id="NF045515">
    <property type="entry name" value="Glp_gephyrin"/>
    <property type="match status" value="1"/>
</dbReference>
<dbReference type="GO" id="GO:0006777">
    <property type="term" value="P:Mo-molybdopterin cofactor biosynthetic process"/>
    <property type="evidence" value="ECO:0007669"/>
    <property type="project" value="UniProtKB-UniRule"/>
</dbReference>
<dbReference type="PANTHER" id="PTHR10192">
    <property type="entry name" value="MOLYBDOPTERIN BIOSYNTHESIS PROTEIN"/>
    <property type="match status" value="1"/>
</dbReference>
<dbReference type="GO" id="GO:0046872">
    <property type="term" value="F:metal ion binding"/>
    <property type="evidence" value="ECO:0007669"/>
    <property type="project" value="UniProtKB-UniRule"/>
</dbReference>
<organism evidence="11 12">
    <name type="scientific">Paenibacillus sambharensis</name>
    <dbReference type="NCBI Taxonomy" id="1803190"/>
    <lineage>
        <taxon>Bacteria</taxon>
        <taxon>Bacillati</taxon>
        <taxon>Bacillota</taxon>
        <taxon>Bacilli</taxon>
        <taxon>Bacillales</taxon>
        <taxon>Paenibacillaceae</taxon>
        <taxon>Paenibacillus</taxon>
    </lineage>
</organism>
<evidence type="ECO:0000256" key="4">
    <source>
        <dbReference type="ARBA" id="ARBA00013269"/>
    </source>
</evidence>
<evidence type="ECO:0000256" key="9">
    <source>
        <dbReference type="RuleBase" id="RU365090"/>
    </source>
</evidence>
<dbReference type="SMART" id="SM00852">
    <property type="entry name" value="MoCF_biosynth"/>
    <property type="match status" value="1"/>
</dbReference>
<comment type="pathway">
    <text evidence="2 9">Cofactor biosynthesis; molybdopterin biosynthesis.</text>
</comment>
<keyword evidence="12" id="KW-1185">Reference proteome</keyword>
<dbReference type="GO" id="GO:0005829">
    <property type="term" value="C:cytosol"/>
    <property type="evidence" value="ECO:0007669"/>
    <property type="project" value="TreeGrafter"/>
</dbReference>
<dbReference type="OrthoDB" id="9804758at2"/>
<dbReference type="EC" id="2.10.1.1" evidence="4 9"/>
<dbReference type="EMBL" id="QKRB01000063">
    <property type="protein sequence ID" value="PZD92932.1"/>
    <property type="molecule type" value="Genomic_DNA"/>
</dbReference>
<evidence type="ECO:0000256" key="3">
    <source>
        <dbReference type="ARBA" id="ARBA00010763"/>
    </source>
</evidence>
<keyword evidence="7 9" id="KW-0501">Molybdenum cofactor biosynthesis</keyword>
<dbReference type="FunFam" id="2.170.190.11:FF:000001">
    <property type="entry name" value="Molybdopterin molybdenumtransferase"/>
    <property type="match status" value="1"/>
</dbReference>
<dbReference type="InterPro" id="IPR038987">
    <property type="entry name" value="MoeA-like"/>
</dbReference>
<dbReference type="SUPFAM" id="SSF53218">
    <property type="entry name" value="Molybdenum cofactor biosynthesis proteins"/>
    <property type="match status" value="1"/>
</dbReference>
<protein>
    <recommendedName>
        <fullName evidence="5 9">Molybdopterin molybdenumtransferase</fullName>
        <ecNumber evidence="4 9">2.10.1.1</ecNumber>
    </recommendedName>
</protein>
<evidence type="ECO:0000256" key="8">
    <source>
        <dbReference type="ARBA" id="ARBA00047317"/>
    </source>
</evidence>
<comment type="similarity">
    <text evidence="3 9">Belongs to the MoeA family.</text>
</comment>
<comment type="catalytic activity">
    <reaction evidence="8">
        <text>adenylyl-molybdopterin + molybdate = Mo-molybdopterin + AMP + H(+)</text>
        <dbReference type="Rhea" id="RHEA:35047"/>
        <dbReference type="ChEBI" id="CHEBI:15378"/>
        <dbReference type="ChEBI" id="CHEBI:36264"/>
        <dbReference type="ChEBI" id="CHEBI:62727"/>
        <dbReference type="ChEBI" id="CHEBI:71302"/>
        <dbReference type="ChEBI" id="CHEBI:456215"/>
        <dbReference type="EC" id="2.10.1.1"/>
    </reaction>
</comment>
<evidence type="ECO:0000256" key="7">
    <source>
        <dbReference type="ARBA" id="ARBA00023150"/>
    </source>
</evidence>
<keyword evidence="6 9" id="KW-0500">Molybdenum</keyword>
<evidence type="ECO:0000256" key="2">
    <source>
        <dbReference type="ARBA" id="ARBA00005046"/>
    </source>
</evidence>
<dbReference type="Gene3D" id="2.40.340.10">
    <property type="entry name" value="MoeA, C-terminal, domain IV"/>
    <property type="match status" value="1"/>
</dbReference>
<dbReference type="SUPFAM" id="SSF63867">
    <property type="entry name" value="MoeA C-terminal domain-like"/>
    <property type="match status" value="1"/>
</dbReference>
<dbReference type="Pfam" id="PF03453">
    <property type="entry name" value="MoeA_N"/>
    <property type="match status" value="1"/>
</dbReference>
<reference evidence="11 12" key="1">
    <citation type="submission" date="2018-06" db="EMBL/GenBank/DDBJ databases">
        <title>Paenibacillus imtechensis sp. nov.</title>
        <authorList>
            <person name="Pinnaka A.K."/>
            <person name="Singh H."/>
            <person name="Kaur M."/>
        </authorList>
    </citation>
    <scope>NUCLEOTIDE SEQUENCE [LARGE SCALE GENOMIC DNA]</scope>
    <source>
        <strain evidence="11 12">SMB1</strain>
    </source>
</reference>
<dbReference type="InterPro" id="IPR005111">
    <property type="entry name" value="MoeA_C_domain_IV"/>
</dbReference>
<dbReference type="Gene3D" id="2.170.190.11">
    <property type="entry name" value="Molybdopterin biosynthesis moea protein, domain 3"/>
    <property type="match status" value="1"/>
</dbReference>
<dbReference type="GO" id="GO:0061599">
    <property type="term" value="F:molybdopterin molybdotransferase activity"/>
    <property type="evidence" value="ECO:0007669"/>
    <property type="project" value="UniProtKB-UniRule"/>
</dbReference>
<sequence>MLSLQGEARFNRRAVKVAEAQRRVLEAVQPLPPETAALWRCGGRYLAQSCEATVDWPPFARAGMDGYAVHAADTAQATAEQPAVLRVTGTVAAGQVYAGTVQPGTAVRIMTGAAVPAGADAVVMLEQTAEAAEPGAQAVLVKAPAVPGQNVAPRGEEFRCGAVIARPGTRLGPGHIAHLGTFGYAEVQVHRRPRVAIFATGTELLPVGAPLAPGRIRDSNSAMIAALVESCGGEAIPLGHIADDPAAVSLALEAALDEADAVITTGGVSVGDYDVMAVIMRNLRGAAATRAGAEDPEGAAHDLLGAVVREGAQLELPGQGAVPRGAGHGLLFDKVAMRPGSPTSAAMVNGKPLWALSGNPGACHVGFELFVRPALRRMQGSSSPLHRTVNARLGAAVRKGSPHDRYVRAVLGERDGLWTAELLAFNKSSMMASLPEANALVRIPAGPEGAEAGAEVTALLLGPLHE</sequence>
<evidence type="ECO:0000313" key="12">
    <source>
        <dbReference type="Proteomes" id="UP000249522"/>
    </source>
</evidence>
<comment type="cofactor">
    <cofactor evidence="9">
        <name>Mg(2+)</name>
        <dbReference type="ChEBI" id="CHEBI:18420"/>
    </cofactor>
</comment>
<dbReference type="PANTHER" id="PTHR10192:SF5">
    <property type="entry name" value="GEPHYRIN"/>
    <property type="match status" value="1"/>
</dbReference>
<dbReference type="InterPro" id="IPR036135">
    <property type="entry name" value="MoeA_linker/N_sf"/>
</dbReference>
<evidence type="ECO:0000256" key="6">
    <source>
        <dbReference type="ARBA" id="ARBA00022505"/>
    </source>
</evidence>
<dbReference type="InterPro" id="IPR005110">
    <property type="entry name" value="MoeA_linker/N"/>
</dbReference>
<dbReference type="NCBIfam" id="TIGR00177">
    <property type="entry name" value="molyb_syn"/>
    <property type="match status" value="1"/>
</dbReference>
<comment type="function">
    <text evidence="1 9">Catalyzes the insertion of molybdate into adenylated molybdopterin with the concomitant release of AMP.</text>
</comment>
<feature type="domain" description="MoaB/Mog" evidence="10">
    <location>
        <begin position="196"/>
        <end position="377"/>
    </location>
</feature>
<dbReference type="CDD" id="cd00887">
    <property type="entry name" value="MoeA"/>
    <property type="match status" value="1"/>
</dbReference>
<dbReference type="Pfam" id="PF00994">
    <property type="entry name" value="MoCF_biosynth"/>
    <property type="match status" value="1"/>
</dbReference>
<dbReference type="Proteomes" id="UP000249522">
    <property type="component" value="Unassembled WGS sequence"/>
</dbReference>
<dbReference type="InterPro" id="IPR036425">
    <property type="entry name" value="MoaB/Mog-like_dom_sf"/>
</dbReference>
<dbReference type="InterPro" id="IPR001453">
    <property type="entry name" value="MoaB/Mog_dom"/>
</dbReference>
<evidence type="ECO:0000313" key="11">
    <source>
        <dbReference type="EMBL" id="PZD92932.1"/>
    </source>
</evidence>
<evidence type="ECO:0000259" key="10">
    <source>
        <dbReference type="SMART" id="SM00852"/>
    </source>
</evidence>
<dbReference type="Gene3D" id="3.40.980.10">
    <property type="entry name" value="MoaB/Mog-like domain"/>
    <property type="match status" value="1"/>
</dbReference>
<evidence type="ECO:0000256" key="5">
    <source>
        <dbReference type="ARBA" id="ARBA00021108"/>
    </source>
</evidence>
<evidence type="ECO:0000256" key="1">
    <source>
        <dbReference type="ARBA" id="ARBA00002901"/>
    </source>
</evidence>
<dbReference type="UniPathway" id="UPA00344"/>
<dbReference type="InterPro" id="IPR036688">
    <property type="entry name" value="MoeA_C_domain_IV_sf"/>
</dbReference>
<dbReference type="SUPFAM" id="SSF63882">
    <property type="entry name" value="MoeA N-terminal region -like"/>
    <property type="match status" value="1"/>
</dbReference>
<accession>A0A2W1LCZ7</accession>
<comment type="caution">
    <text evidence="11">The sequence shown here is derived from an EMBL/GenBank/DDBJ whole genome shotgun (WGS) entry which is preliminary data.</text>
</comment>
<keyword evidence="9" id="KW-0479">Metal-binding</keyword>
<dbReference type="Pfam" id="PF03454">
    <property type="entry name" value="MoeA_C"/>
    <property type="match status" value="1"/>
</dbReference>
<dbReference type="AlphaFoldDB" id="A0A2W1LCZ7"/>
<name>A0A2W1LCZ7_9BACL</name>
<gene>
    <name evidence="11" type="ORF">DNH61_25925</name>
</gene>
<keyword evidence="9 11" id="KW-0808">Transferase</keyword>
<proteinExistence type="inferred from homology"/>
<keyword evidence="9" id="KW-0460">Magnesium</keyword>